<organism evidence="1 2">
    <name type="scientific">Paraconexibacter algicola</name>
    <dbReference type="NCBI Taxonomy" id="2133960"/>
    <lineage>
        <taxon>Bacteria</taxon>
        <taxon>Bacillati</taxon>
        <taxon>Actinomycetota</taxon>
        <taxon>Thermoleophilia</taxon>
        <taxon>Solirubrobacterales</taxon>
        <taxon>Paraconexibacteraceae</taxon>
        <taxon>Paraconexibacter</taxon>
    </lineage>
</organism>
<comment type="caution">
    <text evidence="1">The sequence shown here is derived from an EMBL/GenBank/DDBJ whole genome shotgun (WGS) entry which is preliminary data.</text>
</comment>
<name>A0A2T4UHB1_9ACTN</name>
<sequence length="455" mass="50565">MTTEHIETDYLILGAGAMSMGYADVILAEDPTAQIVMVDRHANPGGHWNDAYPYVRLHQPAVYYGLQSTSLGRGGEDLSAGADILAYFRTAMDRFVRTGRVRFLPMSDHVGDGRIVSTVDCDRVTTVTARRRVVDGTYSGVQVPSMCPPRYEVDPDVTLVPPNELARLQRPWEQYVVIGAGKTGIDAILFLLDNGVAPHRIRWVMPNDAWLLDRGAMRPDIVLDTVVSMLRSIADGRVVQDAFHQLEREGIIFRFDESRTPTKWRCATVDRSELAQLRLVEDVVRLGRVQRVTSAGIELVEGEVACPADTLYVDCSANGLAKNEPVPVYAPGRVTLQPIFMCQQTFSSALIAHLDLMDLDDDRRNRVCRPVPHPEQAIDLARALVVTSQNMLDCNRHMPLWLRRSRLFLGNHAAPHRYLAACARLALTQRRANASWQAMERAAAAAPAPRVPVGV</sequence>
<accession>A0A2T4UHB1</accession>
<evidence type="ECO:0000313" key="2">
    <source>
        <dbReference type="Proteomes" id="UP000240739"/>
    </source>
</evidence>
<dbReference type="AlphaFoldDB" id="A0A2T4UHB1"/>
<keyword evidence="2" id="KW-1185">Reference proteome</keyword>
<dbReference type="SUPFAM" id="SSF51905">
    <property type="entry name" value="FAD/NAD(P)-binding domain"/>
    <property type="match status" value="1"/>
</dbReference>
<dbReference type="RefSeq" id="WP_107567027.1">
    <property type="nucleotide sequence ID" value="NZ_PYYB01000001.1"/>
</dbReference>
<evidence type="ECO:0008006" key="3">
    <source>
        <dbReference type="Google" id="ProtNLM"/>
    </source>
</evidence>
<dbReference type="Proteomes" id="UP000240739">
    <property type="component" value="Unassembled WGS sequence"/>
</dbReference>
<dbReference type="EMBL" id="PYYB01000001">
    <property type="protein sequence ID" value="PTL58589.1"/>
    <property type="molecule type" value="Genomic_DNA"/>
</dbReference>
<dbReference type="InterPro" id="IPR036188">
    <property type="entry name" value="FAD/NAD-bd_sf"/>
</dbReference>
<dbReference type="Gene3D" id="3.50.50.60">
    <property type="entry name" value="FAD/NAD(P)-binding domain"/>
    <property type="match status" value="1"/>
</dbReference>
<gene>
    <name evidence="1" type="ORF">C7Y72_02400</name>
</gene>
<proteinExistence type="predicted"/>
<reference evidence="1 2" key="1">
    <citation type="submission" date="2018-03" db="EMBL/GenBank/DDBJ databases">
        <title>Aquarubrobacter algicola gen. nov., sp. nov., a novel actinobacterium isolated from shallow eutrophic lake during the end of cyanobacterial harmful algal blooms.</title>
        <authorList>
            <person name="Chun S.J."/>
        </authorList>
    </citation>
    <scope>NUCLEOTIDE SEQUENCE [LARGE SCALE GENOMIC DNA]</scope>
    <source>
        <strain evidence="1 2">Seoho-28</strain>
    </source>
</reference>
<dbReference type="OrthoDB" id="9773233at2"/>
<protein>
    <recommendedName>
        <fullName evidence="3">NAD(P)/FAD-dependent oxidoreductase</fullName>
    </recommendedName>
</protein>
<evidence type="ECO:0000313" key="1">
    <source>
        <dbReference type="EMBL" id="PTL58589.1"/>
    </source>
</evidence>